<dbReference type="RefSeq" id="WP_218143715.1">
    <property type="nucleotide sequence ID" value="NZ_CP024845.1"/>
</dbReference>
<keyword evidence="3" id="KW-1185">Reference proteome</keyword>
<evidence type="ECO:0000313" key="3">
    <source>
        <dbReference type="Proteomes" id="UP000198888"/>
    </source>
</evidence>
<evidence type="ECO:0008006" key="4">
    <source>
        <dbReference type="Google" id="ProtNLM"/>
    </source>
</evidence>
<proteinExistence type="predicted"/>
<evidence type="ECO:0000313" key="2">
    <source>
        <dbReference type="EMBL" id="SEJ32143.1"/>
    </source>
</evidence>
<sequence>MELHIESIEGVSNFELIIYKPAGEPQFQFLIGPGERGDANCDKLESTTRSQYPDGYKFDRKHFDITDVFDDVPHMVRYEGIEERRKDWMTTLTTYDTEETDRSPISNLLETVIQDDGAVLFQLIFEPRSNWAAKAERQKGILKQGCHTQGGLILRTVMDAVLGVSDEEKQERHRGETPEDVGGTIHDSQTSGRRSGTSRMGQIDLKDPSHTYNVSMRIAAENQAVATNVEDSLNNLSGQFYQIDGNYLERNENEYKRMLNHGITYPNGYEMVSRRKPILVCNINELANFITVPSIDSLPKASRGGTGGMPKAQSPLTSPNEEVFKEFSGGMTIGRAVTELRDQEGEDKDVISAIESKKEWFDTLSRRDAIGLSGPDLRHHYLRAATTGSGKSVATMNDMLTSYKDLKGPTMLIDPKGGDMCENYLRCHRTLFGDLDDVEYMKIPEKDGMIPGMPFFDLRPLIEGAGRTRETAVQDIIDHYFQLLRFVLGEDTVQQRVS</sequence>
<dbReference type="Proteomes" id="UP000198888">
    <property type="component" value="Unassembled WGS sequence"/>
</dbReference>
<dbReference type="EMBL" id="FNYR01000047">
    <property type="protein sequence ID" value="SEJ32143.1"/>
    <property type="molecule type" value="Genomic_DNA"/>
</dbReference>
<feature type="compositionally biased region" description="Low complexity" evidence="1">
    <location>
        <begin position="190"/>
        <end position="199"/>
    </location>
</feature>
<organism evidence="2 3">
    <name type="scientific">Halohasta litchfieldiae</name>
    <dbReference type="NCBI Taxonomy" id="1073996"/>
    <lineage>
        <taxon>Archaea</taxon>
        <taxon>Methanobacteriati</taxon>
        <taxon>Methanobacteriota</taxon>
        <taxon>Stenosarchaea group</taxon>
        <taxon>Halobacteria</taxon>
        <taxon>Halobacteriales</taxon>
        <taxon>Haloferacaceae</taxon>
        <taxon>Halohasta</taxon>
    </lineage>
</organism>
<dbReference type="InterPro" id="IPR027417">
    <property type="entry name" value="P-loop_NTPase"/>
</dbReference>
<dbReference type="GeneID" id="35002259"/>
<dbReference type="OrthoDB" id="214394at2157"/>
<evidence type="ECO:0000256" key="1">
    <source>
        <dbReference type="SAM" id="MobiDB-lite"/>
    </source>
</evidence>
<reference evidence="2 3" key="1">
    <citation type="submission" date="2016-10" db="EMBL/GenBank/DDBJ databases">
        <authorList>
            <person name="de Groot N.N."/>
        </authorList>
    </citation>
    <scope>NUCLEOTIDE SEQUENCE [LARGE SCALE GENOMIC DNA]</scope>
    <source>
        <strain evidence="2 3">DSM 22187</strain>
    </source>
</reference>
<protein>
    <recommendedName>
        <fullName evidence="4">ATP-binding protein</fullName>
    </recommendedName>
</protein>
<dbReference type="Gene3D" id="3.40.50.300">
    <property type="entry name" value="P-loop containing nucleotide triphosphate hydrolases"/>
    <property type="match status" value="1"/>
</dbReference>
<accession>A0A1H6XSX0</accession>
<feature type="compositionally biased region" description="Basic and acidic residues" evidence="1">
    <location>
        <begin position="166"/>
        <end position="177"/>
    </location>
</feature>
<gene>
    <name evidence="2" type="ORF">SAMN05444271_1471</name>
</gene>
<name>A0A1H6XSX0_9EURY</name>
<feature type="region of interest" description="Disordered" evidence="1">
    <location>
        <begin position="166"/>
        <end position="203"/>
    </location>
</feature>
<dbReference type="AlphaFoldDB" id="A0A1H6XSX0"/>